<evidence type="ECO:0000313" key="4">
    <source>
        <dbReference type="Proteomes" id="UP000005259"/>
    </source>
</evidence>
<keyword evidence="2" id="KW-1133">Transmembrane helix</keyword>
<reference evidence="3 4" key="1">
    <citation type="submission" date="2012-08" db="EMBL/GenBank/DDBJ databases">
        <authorList>
            <person name="Doggett N."/>
            <person name="Teshima H."/>
            <person name="Bruce D."/>
            <person name="Detter J.C."/>
            <person name="Johnson S.L."/>
            <person name="Han C."/>
        </authorList>
    </citation>
    <scope>NUCLEOTIDE SEQUENCE [LARGE SCALE GENOMIC DNA]</scope>
    <source>
        <strain evidence="3 4">HD-771</strain>
    </source>
</reference>
<keyword evidence="2" id="KW-0812">Transmembrane</keyword>
<comment type="subcellular location">
    <subcellularLocation>
        <location evidence="1">Endomembrane system</location>
        <topology evidence="1">Multi-pass membrane protein</topology>
    </subcellularLocation>
</comment>
<evidence type="ECO:0000256" key="2">
    <source>
        <dbReference type="SAM" id="Phobius"/>
    </source>
</evidence>
<keyword evidence="2" id="KW-0472">Membrane</keyword>
<proteinExistence type="predicted"/>
<dbReference type="AlphaFoldDB" id="A0A9W3NY19"/>
<sequence length="57" mass="6259">MFLDPAVAILLDTVFTGFRPTSMQVVGIILIFVGMALTFRKGREGELSVERNATSEI</sequence>
<dbReference type="EMBL" id="CP003752">
    <property type="protein sequence ID" value="AFQ16530.1"/>
    <property type="molecule type" value="Genomic_DNA"/>
</dbReference>
<name>A0A9W3NY19_BACTU</name>
<evidence type="ECO:0000256" key="1">
    <source>
        <dbReference type="ARBA" id="ARBA00004127"/>
    </source>
</evidence>
<organism evidence="3 4">
    <name type="scientific">Bacillus thuringiensis HD-771</name>
    <dbReference type="NCBI Taxonomy" id="1218175"/>
    <lineage>
        <taxon>Bacteria</taxon>
        <taxon>Bacillati</taxon>
        <taxon>Bacillota</taxon>
        <taxon>Bacilli</taxon>
        <taxon>Bacillales</taxon>
        <taxon>Bacillaceae</taxon>
        <taxon>Bacillus</taxon>
        <taxon>Bacillus cereus group</taxon>
    </lineage>
</organism>
<dbReference type="KEGG" id="bti:BTG_15400"/>
<feature type="transmembrane region" description="Helical" evidence="2">
    <location>
        <begin position="20"/>
        <end position="39"/>
    </location>
</feature>
<evidence type="ECO:0000313" key="3">
    <source>
        <dbReference type="EMBL" id="AFQ16530.1"/>
    </source>
</evidence>
<dbReference type="SUPFAM" id="SSF103481">
    <property type="entry name" value="Multidrug resistance efflux transporter EmrE"/>
    <property type="match status" value="1"/>
</dbReference>
<protein>
    <submittedName>
        <fullName evidence="3">Permease, drug/metabolite transporter superfamily protein</fullName>
    </submittedName>
</protein>
<accession>A0A9W3NY19</accession>
<gene>
    <name evidence="3" type="ORF">BTG_15400</name>
</gene>
<dbReference type="InterPro" id="IPR037185">
    <property type="entry name" value="EmrE-like"/>
</dbReference>
<dbReference type="Proteomes" id="UP000005259">
    <property type="component" value="Chromosome"/>
</dbReference>